<dbReference type="PANTHER" id="PTHR38706:SF3">
    <property type="entry name" value="SI:CH211-198C19.1"/>
    <property type="match status" value="1"/>
</dbReference>
<evidence type="ECO:0000313" key="2">
    <source>
        <dbReference type="EMBL" id="TSN95696.1"/>
    </source>
</evidence>
<proteinExistence type="predicted"/>
<feature type="chain" id="PRO_5022148640" evidence="1">
    <location>
        <begin position="22"/>
        <end position="481"/>
    </location>
</feature>
<evidence type="ECO:0000256" key="1">
    <source>
        <dbReference type="SAM" id="SignalP"/>
    </source>
</evidence>
<dbReference type="AlphaFoldDB" id="A0A556U8D3"/>
<accession>A0A556U8D3</accession>
<reference evidence="2 3" key="1">
    <citation type="journal article" date="2019" name="Genome Biol. Evol.">
        <title>Whole-Genome Sequencing of the Giant Devil Catfish, Bagarius yarrelli.</title>
        <authorList>
            <person name="Jiang W."/>
            <person name="Lv Y."/>
            <person name="Cheng L."/>
            <person name="Yang K."/>
            <person name="Chao B."/>
            <person name="Wang X."/>
            <person name="Li Y."/>
            <person name="Pan X."/>
            <person name="You X."/>
            <person name="Zhang Y."/>
            <person name="Yang J."/>
            <person name="Li J."/>
            <person name="Zhang X."/>
            <person name="Liu S."/>
            <person name="Sun C."/>
            <person name="Yang J."/>
            <person name="Shi Q."/>
        </authorList>
    </citation>
    <scope>NUCLEOTIDE SEQUENCE [LARGE SCALE GENOMIC DNA]</scope>
    <source>
        <strain evidence="2">JWS20170419001</strain>
        <tissue evidence="2">Muscle</tissue>
    </source>
</reference>
<feature type="signal peptide" evidence="1">
    <location>
        <begin position="1"/>
        <end position="21"/>
    </location>
</feature>
<gene>
    <name evidence="2" type="ORF">Baya_9810</name>
</gene>
<sequence length="481" mass="55200">MARHGLLLGFLLFLILNSAAAIHTLKNIKDLKNTTTSMKEFPRHGLMLLQWFANTVDIDSSGEMQLNFDPGQGSYGLHCYGNTDIGMPFDSSDSLYHSLGDLDRGSARMLPFYVTHDFHHSVESPEKNIDRVLLQVQKSNPRKVEKVFMTEFHEEHNLDKTYEISVQLLRQIRALGTNMACNANDPRLDFSLCEFVSHQQKAAKVSMIYPQTPGLEWFLTLAGYNIDTRLDVFLQASFCKINQTANSNNDCSPLSNEISDVMHNKVQLEVKSTPNGYAKIMWCGIPEHVARMKLKIALYGSRTETNPLKEYPLNGRTYGSINTNIPLNPGLHIQLLQSEKISYYFIFKTTHYTTIWKGPEFDEANKIPPINIRGYQSSLQLYTKDGYACARLYIKKSFTSWKNVFDNSWVGIYTSKTDDNAKYKEFEWSINFKKRLEDDCPVDYEIYQYESGVHIGPGVQVRFMLTRNYGSEKARTVPWEE</sequence>
<comment type="caution">
    <text evidence="2">The sequence shown here is derived from an EMBL/GenBank/DDBJ whole genome shotgun (WGS) entry which is preliminary data.</text>
</comment>
<dbReference type="OrthoDB" id="8446997at2759"/>
<keyword evidence="1" id="KW-0732">Signal</keyword>
<dbReference type="EMBL" id="VCAZ01000062">
    <property type="protein sequence ID" value="TSN95696.1"/>
    <property type="molecule type" value="Genomic_DNA"/>
</dbReference>
<dbReference type="PANTHER" id="PTHR38706">
    <property type="entry name" value="SI:CH211-198C19.1-RELATED"/>
    <property type="match status" value="1"/>
</dbReference>
<dbReference type="Proteomes" id="UP000319801">
    <property type="component" value="Unassembled WGS sequence"/>
</dbReference>
<organism evidence="2 3">
    <name type="scientific">Bagarius yarrelli</name>
    <name type="common">Goonch</name>
    <name type="synonym">Bagrus yarrelli</name>
    <dbReference type="NCBI Taxonomy" id="175774"/>
    <lineage>
        <taxon>Eukaryota</taxon>
        <taxon>Metazoa</taxon>
        <taxon>Chordata</taxon>
        <taxon>Craniata</taxon>
        <taxon>Vertebrata</taxon>
        <taxon>Euteleostomi</taxon>
        <taxon>Actinopterygii</taxon>
        <taxon>Neopterygii</taxon>
        <taxon>Teleostei</taxon>
        <taxon>Ostariophysi</taxon>
        <taxon>Siluriformes</taxon>
        <taxon>Sisoridae</taxon>
        <taxon>Sisorinae</taxon>
        <taxon>Bagarius</taxon>
    </lineage>
</organism>
<keyword evidence="3" id="KW-1185">Reference proteome</keyword>
<evidence type="ECO:0000313" key="3">
    <source>
        <dbReference type="Proteomes" id="UP000319801"/>
    </source>
</evidence>
<name>A0A556U8D3_BAGYA</name>
<protein>
    <submittedName>
        <fullName evidence="2">Uncharacterized protein</fullName>
    </submittedName>
</protein>